<keyword evidence="6" id="KW-0479">Metal-binding</keyword>
<evidence type="ECO:0000256" key="8">
    <source>
        <dbReference type="ARBA" id="ARBA00023004"/>
    </source>
</evidence>
<comment type="cofactor">
    <cofactor evidence="1">
        <name>heme</name>
        <dbReference type="ChEBI" id="CHEBI:30413"/>
    </cofactor>
</comment>
<dbReference type="GO" id="GO:0020037">
    <property type="term" value="F:heme binding"/>
    <property type="evidence" value="ECO:0007669"/>
    <property type="project" value="InterPro"/>
</dbReference>
<accession>A0A8J2PLA1</accession>
<evidence type="ECO:0000256" key="9">
    <source>
        <dbReference type="ARBA" id="ARBA00023033"/>
    </source>
</evidence>
<keyword evidence="10" id="KW-0472">Membrane</keyword>
<dbReference type="Proteomes" id="UP000708208">
    <property type="component" value="Unassembled WGS sequence"/>
</dbReference>
<dbReference type="GO" id="GO:0005789">
    <property type="term" value="C:endoplasmic reticulum membrane"/>
    <property type="evidence" value="ECO:0007669"/>
    <property type="project" value="UniProtKB-SubCell"/>
</dbReference>
<evidence type="ECO:0000313" key="11">
    <source>
        <dbReference type="EMBL" id="CAG7827729.1"/>
    </source>
</evidence>
<comment type="similarity">
    <text evidence="4">Belongs to the cytochrome P450 family.</text>
</comment>
<proteinExistence type="inferred from homology"/>
<keyword evidence="5" id="KW-0349">Heme</keyword>
<evidence type="ECO:0000256" key="5">
    <source>
        <dbReference type="ARBA" id="ARBA00022617"/>
    </source>
</evidence>
<gene>
    <name evidence="11" type="ORF">AFUS01_LOCUS37697</name>
</gene>
<comment type="subcellular location">
    <subcellularLocation>
        <location evidence="3">Endoplasmic reticulum membrane</location>
        <topology evidence="3">Peripheral membrane protein</topology>
    </subcellularLocation>
    <subcellularLocation>
        <location evidence="2">Microsome membrane</location>
        <topology evidence="2">Peripheral membrane protein</topology>
    </subcellularLocation>
</comment>
<comment type="caution">
    <text evidence="11">The sequence shown here is derived from an EMBL/GenBank/DDBJ whole genome shotgun (WGS) entry which is preliminary data.</text>
</comment>
<dbReference type="InterPro" id="IPR001128">
    <property type="entry name" value="Cyt_P450"/>
</dbReference>
<evidence type="ECO:0000256" key="2">
    <source>
        <dbReference type="ARBA" id="ARBA00004174"/>
    </source>
</evidence>
<protein>
    <recommendedName>
        <fullName evidence="13">Cytochrome P450</fullName>
    </recommendedName>
</protein>
<dbReference type="PANTHER" id="PTHR24292">
    <property type="entry name" value="CYTOCHROME P450"/>
    <property type="match status" value="1"/>
</dbReference>
<evidence type="ECO:0000256" key="3">
    <source>
        <dbReference type="ARBA" id="ARBA00004406"/>
    </source>
</evidence>
<feature type="non-terminal residue" evidence="11">
    <location>
        <position position="143"/>
    </location>
</feature>
<keyword evidence="12" id="KW-1185">Reference proteome</keyword>
<keyword evidence="8" id="KW-0408">Iron</keyword>
<evidence type="ECO:0000256" key="10">
    <source>
        <dbReference type="ARBA" id="ARBA00023136"/>
    </source>
</evidence>
<sequence>MKQIYVKDFDYFVNRRGFDVEKHDPHMHLSLINQTGESWKDLRSKMSPNFTTGKIRRMFTIFDSSSKKMVKAIREKSQTESNIELRPYMQKVTMDIIASSAFGIQTDLFEEPNSSFAIMGKKIQDIFSGKNVFKIFFLMLFPK</sequence>
<evidence type="ECO:0000256" key="6">
    <source>
        <dbReference type="ARBA" id="ARBA00022723"/>
    </source>
</evidence>
<dbReference type="GO" id="GO:0005506">
    <property type="term" value="F:iron ion binding"/>
    <property type="evidence" value="ECO:0007669"/>
    <property type="project" value="InterPro"/>
</dbReference>
<evidence type="ECO:0000313" key="12">
    <source>
        <dbReference type="Proteomes" id="UP000708208"/>
    </source>
</evidence>
<dbReference type="AlphaFoldDB" id="A0A8J2PLA1"/>
<dbReference type="EMBL" id="CAJVCH010544667">
    <property type="protein sequence ID" value="CAG7827729.1"/>
    <property type="molecule type" value="Genomic_DNA"/>
</dbReference>
<dbReference type="OrthoDB" id="2789670at2759"/>
<dbReference type="GO" id="GO:0004497">
    <property type="term" value="F:monooxygenase activity"/>
    <property type="evidence" value="ECO:0007669"/>
    <property type="project" value="UniProtKB-KW"/>
</dbReference>
<evidence type="ECO:0000256" key="4">
    <source>
        <dbReference type="ARBA" id="ARBA00010617"/>
    </source>
</evidence>
<evidence type="ECO:0000256" key="7">
    <source>
        <dbReference type="ARBA" id="ARBA00023002"/>
    </source>
</evidence>
<evidence type="ECO:0008006" key="13">
    <source>
        <dbReference type="Google" id="ProtNLM"/>
    </source>
</evidence>
<keyword evidence="9" id="KW-0503">Monooxygenase</keyword>
<reference evidence="11" key="1">
    <citation type="submission" date="2021-06" db="EMBL/GenBank/DDBJ databases">
        <authorList>
            <person name="Hodson N. C."/>
            <person name="Mongue J. A."/>
            <person name="Jaron S. K."/>
        </authorList>
    </citation>
    <scope>NUCLEOTIDE SEQUENCE</scope>
</reference>
<name>A0A8J2PLA1_9HEXA</name>
<dbReference type="InterPro" id="IPR050476">
    <property type="entry name" value="Insect_CytP450_Detox"/>
</dbReference>
<dbReference type="PANTHER" id="PTHR24292:SF54">
    <property type="entry name" value="CYP9F3-RELATED"/>
    <property type="match status" value="1"/>
</dbReference>
<evidence type="ECO:0000256" key="1">
    <source>
        <dbReference type="ARBA" id="ARBA00001971"/>
    </source>
</evidence>
<keyword evidence="7" id="KW-0560">Oxidoreductase</keyword>
<dbReference type="Pfam" id="PF00067">
    <property type="entry name" value="p450"/>
    <property type="match status" value="1"/>
</dbReference>
<dbReference type="GO" id="GO:0016705">
    <property type="term" value="F:oxidoreductase activity, acting on paired donors, with incorporation or reduction of molecular oxygen"/>
    <property type="evidence" value="ECO:0007669"/>
    <property type="project" value="InterPro"/>
</dbReference>
<organism evidence="11 12">
    <name type="scientific">Allacma fusca</name>
    <dbReference type="NCBI Taxonomy" id="39272"/>
    <lineage>
        <taxon>Eukaryota</taxon>
        <taxon>Metazoa</taxon>
        <taxon>Ecdysozoa</taxon>
        <taxon>Arthropoda</taxon>
        <taxon>Hexapoda</taxon>
        <taxon>Collembola</taxon>
        <taxon>Symphypleona</taxon>
        <taxon>Sminthuridae</taxon>
        <taxon>Allacma</taxon>
    </lineage>
</organism>